<dbReference type="RefSeq" id="WP_227707535.1">
    <property type="nucleotide sequence ID" value="NZ_JAJEQX010000012.1"/>
</dbReference>
<feature type="transmembrane region" description="Helical" evidence="8">
    <location>
        <begin position="281"/>
        <end position="300"/>
    </location>
</feature>
<accession>A0ABS8FYL7</accession>
<evidence type="ECO:0000256" key="2">
    <source>
        <dbReference type="ARBA" id="ARBA00022448"/>
    </source>
</evidence>
<feature type="transmembrane region" description="Helical" evidence="8">
    <location>
        <begin position="107"/>
        <end position="124"/>
    </location>
</feature>
<evidence type="ECO:0000259" key="9">
    <source>
        <dbReference type="Pfam" id="PF13303"/>
    </source>
</evidence>
<evidence type="ECO:0000313" key="10">
    <source>
        <dbReference type="EMBL" id="MCC2254398.1"/>
    </source>
</evidence>
<comment type="caution">
    <text evidence="10">The sequence shown here is derived from an EMBL/GenBank/DDBJ whole genome shotgun (WGS) entry which is preliminary data.</text>
</comment>
<comment type="subcellular location">
    <subcellularLocation>
        <location evidence="1">Cell membrane</location>
        <topology evidence="1">Multi-pass membrane protein</topology>
    </subcellularLocation>
</comment>
<keyword evidence="2" id="KW-0813">Transport</keyword>
<evidence type="ECO:0000256" key="8">
    <source>
        <dbReference type="SAM" id="Phobius"/>
    </source>
</evidence>
<keyword evidence="6 8" id="KW-1133">Transmembrane helix</keyword>
<feature type="transmembrane region" description="Helical" evidence="8">
    <location>
        <begin position="255"/>
        <end position="274"/>
    </location>
</feature>
<feature type="domain" description="Phosphotransferase system EIIC" evidence="9">
    <location>
        <begin position="8"/>
        <end position="345"/>
    </location>
</feature>
<evidence type="ECO:0000256" key="1">
    <source>
        <dbReference type="ARBA" id="ARBA00004651"/>
    </source>
</evidence>
<keyword evidence="3" id="KW-1003">Cell membrane</keyword>
<feature type="transmembrane region" description="Helical" evidence="8">
    <location>
        <begin position="306"/>
        <end position="328"/>
    </location>
</feature>
<evidence type="ECO:0000256" key="5">
    <source>
        <dbReference type="ARBA" id="ARBA00022692"/>
    </source>
</evidence>
<feature type="transmembrane region" description="Helical" evidence="8">
    <location>
        <begin position="173"/>
        <end position="198"/>
    </location>
</feature>
<feature type="transmembrane region" description="Helical" evidence="8">
    <location>
        <begin position="68"/>
        <end position="87"/>
    </location>
</feature>
<evidence type="ECO:0000256" key="6">
    <source>
        <dbReference type="ARBA" id="ARBA00022989"/>
    </source>
</evidence>
<feature type="transmembrane region" description="Helical" evidence="8">
    <location>
        <begin position="131"/>
        <end position="153"/>
    </location>
</feature>
<dbReference type="EMBL" id="JAJEQX010000012">
    <property type="protein sequence ID" value="MCC2254398.1"/>
    <property type="molecule type" value="Genomic_DNA"/>
</dbReference>
<evidence type="ECO:0000256" key="4">
    <source>
        <dbReference type="ARBA" id="ARBA00022597"/>
    </source>
</evidence>
<protein>
    <submittedName>
        <fullName evidence="10">PTS sugar transporter subunit IIC</fullName>
    </submittedName>
</protein>
<keyword evidence="7 8" id="KW-0472">Membrane</keyword>
<dbReference type="Pfam" id="PF13303">
    <property type="entry name" value="PTS_EIIC_2"/>
    <property type="match status" value="1"/>
</dbReference>
<keyword evidence="4 10" id="KW-0762">Sugar transport</keyword>
<feature type="transmembrane region" description="Helical" evidence="8">
    <location>
        <begin position="205"/>
        <end position="226"/>
    </location>
</feature>
<evidence type="ECO:0000313" key="11">
    <source>
        <dbReference type="Proteomes" id="UP001198151"/>
    </source>
</evidence>
<feature type="transmembrane region" description="Helical" evidence="8">
    <location>
        <begin position="12"/>
        <end position="34"/>
    </location>
</feature>
<sequence length="347" mass="35545">MKRLFIDGLGGMAQGLFATLIIGTIIQQIGLFVGGSTGDMIYAVGRVAAALTGAGIGAGVARKLDAGHLVIVSAAVVGMIGAFAGDLRSGALFSDSGIVLSGPGEPLGAFVAAYVAIEIGVLISGKTKLDIILTPLVCISAGSAVGLFVGPPISGFMSWLGSLINWGTEQQPLVMGIVVSVLMGMILTLPISSAALGVILNLSGLAAGAATVGCCCNMIGFAVASFRENGVSGFLAQGIGTSMLQVPNIVRHPQIWIPPILSSAILGPVGTMLLHMTNNATGSGMGTAGLVGPLMTWQVMSQTEQGLIVLIKIIVIQFILPAVVTLLISEFMRKRRWIHPGDMKLEL</sequence>
<name>A0ABS8FYL7_9FIRM</name>
<evidence type="ECO:0000256" key="7">
    <source>
        <dbReference type="ARBA" id="ARBA00023136"/>
    </source>
</evidence>
<reference evidence="10 11" key="1">
    <citation type="submission" date="2021-10" db="EMBL/GenBank/DDBJ databases">
        <title>Anaerobic single-cell dispensing facilitates the cultivation of human gut bacteria.</title>
        <authorList>
            <person name="Afrizal A."/>
        </authorList>
    </citation>
    <scope>NUCLEOTIDE SEQUENCE [LARGE SCALE GENOMIC DNA]</scope>
    <source>
        <strain evidence="10 11">CLA-AA-H200</strain>
    </source>
</reference>
<dbReference type="Proteomes" id="UP001198151">
    <property type="component" value="Unassembled WGS sequence"/>
</dbReference>
<feature type="transmembrane region" description="Helical" evidence="8">
    <location>
        <begin position="40"/>
        <end position="61"/>
    </location>
</feature>
<keyword evidence="5 8" id="KW-0812">Transmembrane</keyword>
<organism evidence="10 11">
    <name type="scientific">Ruminococcus turbiniformis</name>
    <dbReference type="NCBI Taxonomy" id="2881258"/>
    <lineage>
        <taxon>Bacteria</taxon>
        <taxon>Bacillati</taxon>
        <taxon>Bacillota</taxon>
        <taxon>Clostridia</taxon>
        <taxon>Eubacteriales</taxon>
        <taxon>Oscillospiraceae</taxon>
        <taxon>Ruminococcus</taxon>
    </lineage>
</organism>
<gene>
    <name evidence="10" type="ORF">LKD70_08160</name>
</gene>
<evidence type="ECO:0000256" key="3">
    <source>
        <dbReference type="ARBA" id="ARBA00022475"/>
    </source>
</evidence>
<dbReference type="InterPro" id="IPR003352">
    <property type="entry name" value="PTS_EIIC"/>
</dbReference>
<keyword evidence="11" id="KW-1185">Reference proteome</keyword>
<proteinExistence type="predicted"/>